<dbReference type="InterPro" id="IPR029044">
    <property type="entry name" value="Nucleotide-diphossugar_trans"/>
</dbReference>
<dbReference type="CDD" id="cd00761">
    <property type="entry name" value="Glyco_tranf_GTA_type"/>
    <property type="match status" value="1"/>
</dbReference>
<dbReference type="Pfam" id="PF00535">
    <property type="entry name" value="Glycos_transf_2"/>
    <property type="match status" value="1"/>
</dbReference>
<organism evidence="2 3">
    <name type="scientific">Litoribaculum gwangyangense</name>
    <dbReference type="NCBI Taxonomy" id="1130722"/>
    <lineage>
        <taxon>Bacteria</taxon>
        <taxon>Pseudomonadati</taxon>
        <taxon>Bacteroidota</taxon>
        <taxon>Flavobacteriia</taxon>
        <taxon>Flavobacteriales</taxon>
        <taxon>Flavobacteriaceae</taxon>
        <taxon>Litoribaculum</taxon>
    </lineage>
</organism>
<dbReference type="InterPro" id="IPR001173">
    <property type="entry name" value="Glyco_trans_2-like"/>
</dbReference>
<dbReference type="Proteomes" id="UP001501433">
    <property type="component" value="Unassembled WGS sequence"/>
</dbReference>
<accession>A0ABP9CQU1</accession>
<feature type="domain" description="Glycosyltransferase 2-like" evidence="1">
    <location>
        <begin position="6"/>
        <end position="102"/>
    </location>
</feature>
<dbReference type="RefSeq" id="WP_345277257.1">
    <property type="nucleotide sequence ID" value="NZ_BAABJW010000004.1"/>
</dbReference>
<evidence type="ECO:0000313" key="3">
    <source>
        <dbReference type="Proteomes" id="UP001501433"/>
    </source>
</evidence>
<dbReference type="InterPro" id="IPR050834">
    <property type="entry name" value="Glycosyltransf_2"/>
</dbReference>
<protein>
    <submittedName>
        <fullName evidence="2">Glycosyltransferase family 2 protein</fullName>
    </submittedName>
</protein>
<dbReference type="PANTHER" id="PTHR43685:SF2">
    <property type="entry name" value="GLYCOSYLTRANSFERASE 2-LIKE DOMAIN-CONTAINING PROTEIN"/>
    <property type="match status" value="1"/>
</dbReference>
<reference evidence="3" key="1">
    <citation type="journal article" date="2019" name="Int. J. Syst. Evol. Microbiol.">
        <title>The Global Catalogue of Microorganisms (GCM) 10K type strain sequencing project: providing services to taxonomists for standard genome sequencing and annotation.</title>
        <authorList>
            <consortium name="The Broad Institute Genomics Platform"/>
            <consortium name="The Broad Institute Genome Sequencing Center for Infectious Disease"/>
            <person name="Wu L."/>
            <person name="Ma J."/>
        </authorList>
    </citation>
    <scope>NUCLEOTIDE SEQUENCE [LARGE SCALE GENOMIC DNA]</scope>
    <source>
        <strain evidence="3">JCM 18325</strain>
    </source>
</reference>
<evidence type="ECO:0000259" key="1">
    <source>
        <dbReference type="Pfam" id="PF00535"/>
    </source>
</evidence>
<comment type="caution">
    <text evidence="2">The sequence shown here is derived from an EMBL/GenBank/DDBJ whole genome shotgun (WGS) entry which is preliminary data.</text>
</comment>
<gene>
    <name evidence="2" type="ORF">GCM10023330_24260</name>
</gene>
<dbReference type="PANTHER" id="PTHR43685">
    <property type="entry name" value="GLYCOSYLTRANSFERASE"/>
    <property type="match status" value="1"/>
</dbReference>
<dbReference type="EMBL" id="BAABJW010000004">
    <property type="protein sequence ID" value="GAA4815343.1"/>
    <property type="molecule type" value="Genomic_DNA"/>
</dbReference>
<proteinExistence type="predicted"/>
<dbReference type="SUPFAM" id="SSF53448">
    <property type="entry name" value="Nucleotide-diphospho-sugar transferases"/>
    <property type="match status" value="1"/>
</dbReference>
<name>A0ABP9CQU1_9FLAO</name>
<sequence length="316" mass="37044">MNFFVSVIIPVYNVASFVEKAVISACTQPEVSEVIIINDGSTDNTLKIIKKLQKENNIIKVFSHFNEINKGRSATRNLGIQKATNKYIAFLDADDYYEDNRFSNDKTIFETDSSIEGVYNAVGFQFYRSIDKNEKDFFKLNTLTQKVAPENLYEALITSKYGYLHLNGLTLKRDVINKIGYFNESLKVAEDSYFLFKLALKVKLVGGILDRPLAKRGIHDSNVFDKKALYQKYTIKMYETLVIWCSKNKVANYIIDDLFKRIWLLKQKEKNRLYKDITHWAGFFYSNPKLLFSIFSIKYFPIIRFRKMLFPFFYKR</sequence>
<evidence type="ECO:0000313" key="2">
    <source>
        <dbReference type="EMBL" id="GAA4815343.1"/>
    </source>
</evidence>
<keyword evidence="3" id="KW-1185">Reference proteome</keyword>
<dbReference type="Gene3D" id="3.90.550.10">
    <property type="entry name" value="Spore Coat Polysaccharide Biosynthesis Protein SpsA, Chain A"/>
    <property type="match status" value="1"/>
</dbReference>